<dbReference type="Gene3D" id="1.10.10.10">
    <property type="entry name" value="Winged helix-like DNA-binding domain superfamily/Winged helix DNA-binding domain"/>
    <property type="match status" value="1"/>
</dbReference>
<dbReference type="InterPro" id="IPR005149">
    <property type="entry name" value="Tscrpt_reg_PadR_N"/>
</dbReference>
<dbReference type="STRING" id="1299998.AUL39_02650"/>
<accession>A0A117J4Y5</accession>
<feature type="domain" description="Transcription regulator PadR N-terminal" evidence="1">
    <location>
        <begin position="2"/>
        <end position="73"/>
    </location>
</feature>
<organism evidence="2 3">
    <name type="scientific">Tractidigestivibacter scatoligenes</name>
    <name type="common">Olsenella scatoligenes</name>
    <dbReference type="NCBI Taxonomy" id="1299998"/>
    <lineage>
        <taxon>Bacteria</taxon>
        <taxon>Bacillati</taxon>
        <taxon>Actinomycetota</taxon>
        <taxon>Coriobacteriia</taxon>
        <taxon>Coriobacteriales</taxon>
        <taxon>Atopobiaceae</taxon>
        <taxon>Tractidigestivibacter</taxon>
    </lineage>
</organism>
<protein>
    <submittedName>
        <fullName evidence="2">PadR family transcriptional regulator</fullName>
    </submittedName>
</protein>
<dbReference type="EMBL" id="LOJF01000001">
    <property type="protein sequence ID" value="KUH59589.1"/>
    <property type="molecule type" value="Genomic_DNA"/>
</dbReference>
<evidence type="ECO:0000259" key="1">
    <source>
        <dbReference type="Pfam" id="PF03551"/>
    </source>
</evidence>
<dbReference type="SUPFAM" id="SSF46785">
    <property type="entry name" value="Winged helix' DNA-binding domain"/>
    <property type="match status" value="1"/>
</dbReference>
<reference evidence="2 3" key="1">
    <citation type="submission" date="2015-12" db="EMBL/GenBank/DDBJ databases">
        <title>Draft Genome Sequence of Olsenella scatoligenes SK9K4T; a Producer of 3-Methylindole- (skatole) and 4-Methylphenol- (p-cresol) Isolated from Pig Feces.</title>
        <authorList>
            <person name="Li X."/>
            <person name="Borg B."/>
            <person name="Canibe N."/>
        </authorList>
    </citation>
    <scope>NUCLEOTIDE SEQUENCE [LARGE SCALE GENOMIC DNA]</scope>
    <source>
        <strain evidence="2 3">SK9K4</strain>
    </source>
</reference>
<dbReference type="OrthoDB" id="122286at2"/>
<comment type="caution">
    <text evidence="2">The sequence shown here is derived from an EMBL/GenBank/DDBJ whole genome shotgun (WGS) entry which is preliminary data.</text>
</comment>
<dbReference type="Pfam" id="PF03551">
    <property type="entry name" value="PadR"/>
    <property type="match status" value="1"/>
</dbReference>
<dbReference type="PANTHER" id="PTHR33169">
    <property type="entry name" value="PADR-FAMILY TRANSCRIPTIONAL REGULATOR"/>
    <property type="match status" value="1"/>
</dbReference>
<proteinExistence type="predicted"/>
<keyword evidence="3" id="KW-1185">Reference proteome</keyword>
<dbReference type="PANTHER" id="PTHR33169:SF14">
    <property type="entry name" value="TRANSCRIPTIONAL REGULATOR RV3488"/>
    <property type="match status" value="1"/>
</dbReference>
<dbReference type="Proteomes" id="UP000054078">
    <property type="component" value="Unassembled WGS sequence"/>
</dbReference>
<dbReference type="InterPro" id="IPR052509">
    <property type="entry name" value="Metal_resp_DNA-bind_regulator"/>
</dbReference>
<gene>
    <name evidence="2" type="ORF">AUL39_02650</name>
</gene>
<name>A0A117J4Y5_TRASO</name>
<evidence type="ECO:0000313" key="2">
    <source>
        <dbReference type="EMBL" id="KUH59589.1"/>
    </source>
</evidence>
<dbReference type="InterPro" id="IPR036390">
    <property type="entry name" value="WH_DNA-bd_sf"/>
</dbReference>
<sequence length="97" mass="11043">MILCVLLQGPSYGYEVSKRIRQISGDLYTVKETTLYSAFARLEKGGLVESFPQVAENGKRRTYYRITPAGIDHYQARCREWKLTKDVVGRFMEGCGA</sequence>
<evidence type="ECO:0000313" key="3">
    <source>
        <dbReference type="Proteomes" id="UP000054078"/>
    </source>
</evidence>
<dbReference type="AlphaFoldDB" id="A0A117J4Y5"/>
<dbReference type="InterPro" id="IPR036388">
    <property type="entry name" value="WH-like_DNA-bd_sf"/>
</dbReference>